<proteinExistence type="predicted"/>
<dbReference type="PANTHER" id="PTHR37984">
    <property type="entry name" value="PROTEIN CBG26694"/>
    <property type="match status" value="1"/>
</dbReference>
<dbReference type="SUPFAM" id="SSF53098">
    <property type="entry name" value="Ribonuclease H-like"/>
    <property type="match status" value="1"/>
</dbReference>
<dbReference type="PROSITE" id="PS50994">
    <property type="entry name" value="INTEGRASE"/>
    <property type="match status" value="1"/>
</dbReference>
<gene>
    <name evidence="2" type="ORF">MERR_LOCUS22076</name>
</gene>
<feature type="domain" description="Integrase catalytic" evidence="1">
    <location>
        <begin position="1"/>
        <end position="165"/>
    </location>
</feature>
<dbReference type="Pfam" id="PF00665">
    <property type="entry name" value="rve"/>
    <property type="match status" value="1"/>
</dbReference>
<dbReference type="Proteomes" id="UP000467841">
    <property type="component" value="Unassembled WGS sequence"/>
</dbReference>
<dbReference type="PANTHER" id="PTHR37984:SF5">
    <property type="entry name" value="PROTEIN NYNRIN-LIKE"/>
    <property type="match status" value="1"/>
</dbReference>
<keyword evidence="3" id="KW-1185">Reference proteome</keyword>
<dbReference type="GO" id="GO:0015074">
    <property type="term" value="P:DNA integration"/>
    <property type="evidence" value="ECO:0007669"/>
    <property type="project" value="InterPro"/>
</dbReference>
<reference evidence="2" key="1">
    <citation type="submission" date="2020-01" db="EMBL/GenBank/DDBJ databases">
        <authorList>
            <person name="Mishra B."/>
        </authorList>
    </citation>
    <scope>NUCLEOTIDE SEQUENCE [LARGE SCALE GENOMIC DNA]</scope>
</reference>
<dbReference type="InterPro" id="IPR012337">
    <property type="entry name" value="RNaseH-like_sf"/>
</dbReference>
<organism evidence="2 3">
    <name type="scientific">Microthlaspi erraticum</name>
    <dbReference type="NCBI Taxonomy" id="1685480"/>
    <lineage>
        <taxon>Eukaryota</taxon>
        <taxon>Viridiplantae</taxon>
        <taxon>Streptophyta</taxon>
        <taxon>Embryophyta</taxon>
        <taxon>Tracheophyta</taxon>
        <taxon>Spermatophyta</taxon>
        <taxon>Magnoliopsida</taxon>
        <taxon>eudicotyledons</taxon>
        <taxon>Gunneridae</taxon>
        <taxon>Pentapetalae</taxon>
        <taxon>rosids</taxon>
        <taxon>malvids</taxon>
        <taxon>Brassicales</taxon>
        <taxon>Brassicaceae</taxon>
        <taxon>Coluteocarpeae</taxon>
        <taxon>Microthlaspi</taxon>
    </lineage>
</organism>
<comment type="caution">
    <text evidence="2">The sequence shown here is derived from an EMBL/GenBank/DDBJ whole genome shotgun (WGS) entry which is preliminary data.</text>
</comment>
<dbReference type="OrthoDB" id="1936587at2759"/>
<dbReference type="Gene3D" id="3.30.420.10">
    <property type="entry name" value="Ribonuclease H-like superfamily/Ribonuclease H"/>
    <property type="match status" value="1"/>
</dbReference>
<evidence type="ECO:0000313" key="3">
    <source>
        <dbReference type="Proteomes" id="UP000467841"/>
    </source>
</evidence>
<sequence length="202" mass="23138">MRWAMDIVGPLTRSRQKRFILIVTDYFTKWVEAESYADIKAVDVEKFVWKNIICRHGLPYEIVTDNGPQFISATFEKFCASWNIRLSKSTPRYPQGNGQAEATNKTILAGIKKRLEDKKGVWADELDGVLWSHRTTPRRSTNQTPFSLSHGIEAMSPAEATILGLRRTHLPNDARLNSSMIKDSLDFAEEHLDQALLRIQNY</sequence>
<accession>A0A6D2JCV8</accession>
<evidence type="ECO:0000259" key="1">
    <source>
        <dbReference type="PROSITE" id="PS50994"/>
    </source>
</evidence>
<protein>
    <recommendedName>
        <fullName evidence="1">Integrase catalytic domain-containing protein</fullName>
    </recommendedName>
</protein>
<evidence type="ECO:0000313" key="2">
    <source>
        <dbReference type="EMBL" id="CAA7034841.1"/>
    </source>
</evidence>
<dbReference type="AlphaFoldDB" id="A0A6D2JCV8"/>
<dbReference type="EMBL" id="CACVBM020001151">
    <property type="protein sequence ID" value="CAA7034841.1"/>
    <property type="molecule type" value="Genomic_DNA"/>
</dbReference>
<name>A0A6D2JCV8_9BRAS</name>
<dbReference type="InterPro" id="IPR001584">
    <property type="entry name" value="Integrase_cat-core"/>
</dbReference>
<dbReference type="InterPro" id="IPR050951">
    <property type="entry name" value="Retrovirus_Pol_polyprotein"/>
</dbReference>
<dbReference type="InterPro" id="IPR036397">
    <property type="entry name" value="RNaseH_sf"/>
</dbReference>
<dbReference type="GO" id="GO:0003676">
    <property type="term" value="F:nucleic acid binding"/>
    <property type="evidence" value="ECO:0007669"/>
    <property type="project" value="InterPro"/>
</dbReference>